<dbReference type="AlphaFoldDB" id="A5CBX0"/>
<dbReference type="eggNOG" id="ENOG50312Z2">
    <property type="taxonomic scope" value="Bacteria"/>
</dbReference>
<proteinExistence type="predicted"/>
<sequence length="599" mass="68322">MLKDRITKSILATKLFKTLIASNQSKFTEEDILLLSENLIKTLSSISEKNSMASIEEYQKCLSDLDDRDLSKVLKVLQDIFAGEEHKEFRKIIELPLLDRLTTQFKIERIQELNNQQTGNFNKNLSNNNIEELLRDKNIAKQGDFSPKSPKQAGVSAGYIATEKSSGNTFLLKQFYKSNASAKKISRSILCCINSQKLNQAQSDMIDAMQELLASQMYQLLLYDRAPKEALTIPDKLNSDSLYIRSKFLKNAVTLSELSGLKDVTWVDPSARCLKQLEGFEKVIAACHVLGDIDYHAANLIVLDGKTVAKIDHGRSFMEFYKDFANMVNSTYKRFKSRGKNYALAIQYGNLCFDIGKYNTALRQMIDQLNEEQIEIIIGQKAAELRKLGFNPNDLIVQAGFGSDIVNSTVISDYKDLENFYKENLKKSLQNMKEIAKATNIVAKFSSVSQKFKEGGWLEAFATSRIQDPVLYAHNTNIAIDQKSALEWAITNNYEIKHYDSNIYSNWQQEWLKSNYDKLQKINQCILTQEKKIVEFNAADRIIESENHQKSLNNKIDFLSSSKEVLLKSKVKHQFDINQKKEPAVFKLKPKTSQGRSMV</sequence>
<gene>
    <name evidence="1" type="primary">rhp2</name>
    <name evidence="1" type="ordered locus">OTBS_0009</name>
</gene>
<dbReference type="KEGG" id="ots:OTBS_0009"/>
<dbReference type="RefSeq" id="WP_011944235.1">
    <property type="nucleotide sequence ID" value="NC_009488.1"/>
</dbReference>
<dbReference type="HOGENOM" id="CLU_024187_0_0_5"/>
<evidence type="ECO:0000313" key="1">
    <source>
        <dbReference type="EMBL" id="CAM79075.1"/>
    </source>
</evidence>
<protein>
    <recommendedName>
        <fullName evidence="3">LepB N-terminal domain-containing protein</fullName>
    </recommendedName>
</protein>
<reference evidence="1 2" key="1">
    <citation type="journal article" date="2007" name="Proc. Natl. Acad. Sci. U.S.A.">
        <title>The Orientia tsutsugamushi genome reveals massive proliferation of conjugative type IV secretion system and host-cell interaction genes.</title>
        <authorList>
            <person name="Cho N.-H."/>
            <person name="Kim H.-R."/>
            <person name="Lee J.-H."/>
            <person name="Kim S.-Y."/>
            <person name="Kim J."/>
            <person name="Cha S."/>
            <person name="Kim S.-Y."/>
            <person name="Darby A.C."/>
            <person name="Fuxelius H.-H."/>
            <person name="Yin J."/>
            <person name="Kim J.H."/>
            <person name="Kim J."/>
            <person name="Lee S.J."/>
            <person name="Koh Y.-S."/>
            <person name="Jang W.-J."/>
            <person name="Park K.-H."/>
            <person name="Andersson S.G.E."/>
            <person name="Choi M.-S."/>
            <person name="Kim I.-S."/>
        </authorList>
    </citation>
    <scope>NUCLEOTIDE SEQUENCE [LARGE SCALE GENOMIC DNA]</scope>
    <source>
        <strain evidence="1 2">Boryong</strain>
    </source>
</reference>
<evidence type="ECO:0008006" key="3">
    <source>
        <dbReference type="Google" id="ProtNLM"/>
    </source>
</evidence>
<organism evidence="1 2">
    <name type="scientific">Orientia tsutsugamushi (strain Boryong)</name>
    <name type="common">Rickettsia tsutsugamushi</name>
    <dbReference type="NCBI Taxonomy" id="357244"/>
    <lineage>
        <taxon>Bacteria</taxon>
        <taxon>Pseudomonadati</taxon>
        <taxon>Pseudomonadota</taxon>
        <taxon>Alphaproteobacteria</taxon>
        <taxon>Rickettsiales</taxon>
        <taxon>Rickettsiaceae</taxon>
        <taxon>Rickettsieae</taxon>
        <taxon>Orientia</taxon>
    </lineage>
</organism>
<accession>A5CBX0</accession>
<dbReference type="Proteomes" id="UP000001565">
    <property type="component" value="Chromosome"/>
</dbReference>
<evidence type="ECO:0000313" key="2">
    <source>
        <dbReference type="Proteomes" id="UP000001565"/>
    </source>
</evidence>
<dbReference type="EMBL" id="AM494475">
    <property type="protein sequence ID" value="CAM79075.1"/>
    <property type="molecule type" value="Genomic_DNA"/>
</dbReference>
<name>A5CBX0_ORITB</name>